<evidence type="ECO:0000259" key="6">
    <source>
        <dbReference type="PROSITE" id="PS50850"/>
    </source>
</evidence>
<protein>
    <submittedName>
        <fullName evidence="7">Sialate:H+ symport family MFS transporter</fullName>
    </submittedName>
</protein>
<feature type="transmembrane region" description="Helical" evidence="5">
    <location>
        <begin position="313"/>
        <end position="334"/>
    </location>
</feature>
<evidence type="ECO:0000256" key="4">
    <source>
        <dbReference type="ARBA" id="ARBA00023136"/>
    </source>
</evidence>
<evidence type="ECO:0000256" key="5">
    <source>
        <dbReference type="SAM" id="Phobius"/>
    </source>
</evidence>
<feature type="transmembrane region" description="Helical" evidence="5">
    <location>
        <begin position="146"/>
        <end position="168"/>
    </location>
</feature>
<feature type="domain" description="Major facilitator superfamily (MFS) profile" evidence="6">
    <location>
        <begin position="22"/>
        <end position="457"/>
    </location>
</feature>
<keyword evidence="3 5" id="KW-1133">Transmembrane helix</keyword>
<proteinExistence type="predicted"/>
<dbReference type="InterPro" id="IPR011701">
    <property type="entry name" value="MFS"/>
</dbReference>
<name>A0ABW5GFZ5_9PSEU</name>
<keyword evidence="8" id="KW-1185">Reference proteome</keyword>
<keyword evidence="2 5" id="KW-0812">Transmembrane</keyword>
<comment type="subcellular location">
    <subcellularLocation>
        <location evidence="1">Cell membrane</location>
        <topology evidence="1">Multi-pass membrane protein</topology>
    </subcellularLocation>
</comment>
<dbReference type="EMBL" id="JBHUKU010000005">
    <property type="protein sequence ID" value="MFD2459230.1"/>
    <property type="molecule type" value="Genomic_DNA"/>
</dbReference>
<accession>A0ABW5GFZ5</accession>
<organism evidence="7 8">
    <name type="scientific">Amycolatopsis samaneae</name>
    <dbReference type="NCBI Taxonomy" id="664691"/>
    <lineage>
        <taxon>Bacteria</taxon>
        <taxon>Bacillati</taxon>
        <taxon>Actinomycetota</taxon>
        <taxon>Actinomycetes</taxon>
        <taxon>Pseudonocardiales</taxon>
        <taxon>Pseudonocardiaceae</taxon>
        <taxon>Amycolatopsis</taxon>
    </lineage>
</organism>
<dbReference type="Proteomes" id="UP001597419">
    <property type="component" value="Unassembled WGS sequence"/>
</dbReference>
<feature type="transmembrane region" description="Helical" evidence="5">
    <location>
        <begin position="174"/>
        <end position="191"/>
    </location>
</feature>
<feature type="transmembrane region" description="Helical" evidence="5">
    <location>
        <begin position="224"/>
        <end position="242"/>
    </location>
</feature>
<sequence>MDLPISPGVPWFRRLDRGQWKAFGAAWLGYLLDGFDFVIITLVLTELAGSLHLTLASAASLVSAAFVSRWFGGLLLGAIGDRFGRRPAMILSILCYAVGTALCGFAWSYWSLFVFRAIVGIGMAGEYGSSTTYVMESWPASLRNRASGFLLAAFPVGNVLAAQAYGLIVPDLGWRWLFWLGILPVLLTLWIRRSLPEAADWTREVARRRAGGTSASVLLSGRRVWVNAVLGVVVAVALVLIFSGSSGGLSWLWISLSVLGFVVFAVQLCGRDWPMAVALMVTVFCAFLFSWPIQSLLPTYLKTVSHYGAGEVAGALTWAGLGYALGCCVAGLAGDRFGTRRTYVVGLLLSLVFVFPVFAIGPGNFLLVCVLLFALQATGAGVAGLLPKYIGDHFPVRLRAAGLGFTYNVGALGGAVAPVLGTQIAAHLGLGTALALLATGLTLLTALLVGFDVPARLSRRAPTGEPALTTVE</sequence>
<evidence type="ECO:0000256" key="3">
    <source>
        <dbReference type="ARBA" id="ARBA00022989"/>
    </source>
</evidence>
<feature type="transmembrane region" description="Helical" evidence="5">
    <location>
        <begin position="273"/>
        <end position="293"/>
    </location>
</feature>
<dbReference type="Gene3D" id="1.20.1250.20">
    <property type="entry name" value="MFS general substrate transporter like domains"/>
    <property type="match status" value="2"/>
</dbReference>
<dbReference type="RefSeq" id="WP_345405815.1">
    <property type="nucleotide sequence ID" value="NZ_BAABHG010000019.1"/>
</dbReference>
<feature type="transmembrane region" description="Helical" evidence="5">
    <location>
        <begin position="22"/>
        <end position="45"/>
    </location>
</feature>
<feature type="transmembrane region" description="Helical" evidence="5">
    <location>
        <begin position="341"/>
        <end position="359"/>
    </location>
</feature>
<feature type="transmembrane region" description="Helical" evidence="5">
    <location>
        <begin position="51"/>
        <end position="76"/>
    </location>
</feature>
<feature type="transmembrane region" description="Helical" evidence="5">
    <location>
        <begin position="398"/>
        <end position="420"/>
    </location>
</feature>
<gene>
    <name evidence="7" type="ORF">ACFSYJ_11500</name>
</gene>
<evidence type="ECO:0000256" key="2">
    <source>
        <dbReference type="ARBA" id="ARBA00022692"/>
    </source>
</evidence>
<dbReference type="PANTHER" id="PTHR23508">
    <property type="entry name" value="CARBOXYLIC ACID TRANSPORTER PROTEIN HOMOLOG"/>
    <property type="match status" value="1"/>
</dbReference>
<evidence type="ECO:0000313" key="8">
    <source>
        <dbReference type="Proteomes" id="UP001597419"/>
    </source>
</evidence>
<feature type="transmembrane region" description="Helical" evidence="5">
    <location>
        <begin position="88"/>
        <end position="107"/>
    </location>
</feature>
<dbReference type="InterPro" id="IPR036259">
    <property type="entry name" value="MFS_trans_sf"/>
</dbReference>
<dbReference type="Pfam" id="PF07690">
    <property type="entry name" value="MFS_1"/>
    <property type="match status" value="2"/>
</dbReference>
<dbReference type="CDD" id="cd17316">
    <property type="entry name" value="MFS_SV2_like"/>
    <property type="match status" value="1"/>
</dbReference>
<dbReference type="InterPro" id="IPR020846">
    <property type="entry name" value="MFS_dom"/>
</dbReference>
<evidence type="ECO:0000256" key="1">
    <source>
        <dbReference type="ARBA" id="ARBA00004651"/>
    </source>
</evidence>
<feature type="transmembrane region" description="Helical" evidence="5">
    <location>
        <begin position="248"/>
        <end position="266"/>
    </location>
</feature>
<dbReference type="SUPFAM" id="SSF103473">
    <property type="entry name" value="MFS general substrate transporter"/>
    <property type="match status" value="1"/>
</dbReference>
<evidence type="ECO:0000313" key="7">
    <source>
        <dbReference type="EMBL" id="MFD2459230.1"/>
    </source>
</evidence>
<reference evidence="8" key="1">
    <citation type="journal article" date="2019" name="Int. J. Syst. Evol. Microbiol.">
        <title>The Global Catalogue of Microorganisms (GCM) 10K type strain sequencing project: providing services to taxonomists for standard genome sequencing and annotation.</title>
        <authorList>
            <consortium name="The Broad Institute Genomics Platform"/>
            <consortium name="The Broad Institute Genome Sequencing Center for Infectious Disease"/>
            <person name="Wu L."/>
            <person name="Ma J."/>
        </authorList>
    </citation>
    <scope>NUCLEOTIDE SEQUENCE [LARGE SCALE GENOMIC DNA]</scope>
    <source>
        <strain evidence="8">CGMCC 4.7643</strain>
    </source>
</reference>
<keyword evidence="4 5" id="KW-0472">Membrane</keyword>
<feature type="transmembrane region" description="Helical" evidence="5">
    <location>
        <begin position="426"/>
        <end position="451"/>
    </location>
</feature>
<feature type="transmembrane region" description="Helical" evidence="5">
    <location>
        <begin position="365"/>
        <end position="386"/>
    </location>
</feature>
<dbReference type="PANTHER" id="PTHR23508:SF3">
    <property type="entry name" value="SIALIC ACID TRANSPORTER NANT"/>
    <property type="match status" value="1"/>
</dbReference>
<comment type="caution">
    <text evidence="7">The sequence shown here is derived from an EMBL/GenBank/DDBJ whole genome shotgun (WGS) entry which is preliminary data.</text>
</comment>
<dbReference type="PROSITE" id="PS50850">
    <property type="entry name" value="MFS"/>
    <property type="match status" value="1"/>
</dbReference>
<dbReference type="NCBIfam" id="NF003024">
    <property type="entry name" value="PRK03893.1"/>
    <property type="match status" value="1"/>
</dbReference>